<comment type="caution">
    <text evidence="4">The sequence shown here is derived from an EMBL/GenBank/DDBJ whole genome shotgun (WGS) entry which is preliminary data.</text>
</comment>
<dbReference type="InterPro" id="IPR014757">
    <property type="entry name" value="Tscrpt_reg_IclR_C"/>
</dbReference>
<dbReference type="SUPFAM" id="SSF46785">
    <property type="entry name" value="Winged helix' DNA-binding domain"/>
    <property type="match status" value="1"/>
</dbReference>
<proteinExistence type="predicted"/>
<dbReference type="PANTHER" id="PTHR30136:SF24">
    <property type="entry name" value="HTH-TYPE TRANSCRIPTIONAL REPRESSOR ALLR"/>
    <property type="match status" value="1"/>
</dbReference>
<dbReference type="InterPro" id="IPR029016">
    <property type="entry name" value="GAF-like_dom_sf"/>
</dbReference>
<dbReference type="Pfam" id="PF01614">
    <property type="entry name" value="IclR_C"/>
    <property type="match status" value="1"/>
</dbReference>
<dbReference type="EMBL" id="BAAAQD010000004">
    <property type="protein sequence ID" value="GAA1512229.1"/>
    <property type="molecule type" value="Genomic_DNA"/>
</dbReference>
<feature type="domain" description="IclR-ED" evidence="3">
    <location>
        <begin position="65"/>
        <end position="242"/>
    </location>
</feature>
<evidence type="ECO:0000259" key="3">
    <source>
        <dbReference type="PROSITE" id="PS51078"/>
    </source>
</evidence>
<dbReference type="Proteomes" id="UP001501470">
    <property type="component" value="Unassembled WGS sequence"/>
</dbReference>
<name>A0ABN2A8K4_9ACTN</name>
<keyword evidence="5" id="KW-1185">Reference proteome</keyword>
<organism evidence="4 5">
    <name type="scientific">Dactylosporangium maewongense</name>
    <dbReference type="NCBI Taxonomy" id="634393"/>
    <lineage>
        <taxon>Bacteria</taxon>
        <taxon>Bacillati</taxon>
        <taxon>Actinomycetota</taxon>
        <taxon>Actinomycetes</taxon>
        <taxon>Micromonosporales</taxon>
        <taxon>Micromonosporaceae</taxon>
        <taxon>Dactylosporangium</taxon>
    </lineage>
</organism>
<dbReference type="InterPro" id="IPR036390">
    <property type="entry name" value="WH_DNA-bd_sf"/>
</dbReference>
<sequence length="242" mass="26058">MRVTDDSPTLDVLERLSAATDRVTFESLLRQLGLPEGVLRGRLRKLVDRGWVVAEPDDSYAIGVVALRPGSAYLLADRTVRLAAPLLTQLRDRLDEAVRLVRLDPPGIVCIASREPAQDTAGSAVGRRMPAYASASGKAILAELPRERVVALLDLGFEAHTSESVADRATLFEELAETRARGWAYERGQFQPGVGCVAAAVPGTTDAISVGVPLARLTDDHAVEIAANLVRTTEELGEALRR</sequence>
<dbReference type="Gene3D" id="3.30.450.40">
    <property type="match status" value="1"/>
</dbReference>
<keyword evidence="2" id="KW-0804">Transcription</keyword>
<reference evidence="4 5" key="1">
    <citation type="journal article" date="2019" name="Int. J. Syst. Evol. Microbiol.">
        <title>The Global Catalogue of Microorganisms (GCM) 10K type strain sequencing project: providing services to taxonomists for standard genome sequencing and annotation.</title>
        <authorList>
            <consortium name="The Broad Institute Genomics Platform"/>
            <consortium name="The Broad Institute Genome Sequencing Center for Infectious Disease"/>
            <person name="Wu L."/>
            <person name="Ma J."/>
        </authorList>
    </citation>
    <scope>NUCLEOTIDE SEQUENCE [LARGE SCALE GENOMIC DNA]</scope>
    <source>
        <strain evidence="4 5">JCM 15933</strain>
    </source>
</reference>
<evidence type="ECO:0000256" key="1">
    <source>
        <dbReference type="ARBA" id="ARBA00023015"/>
    </source>
</evidence>
<dbReference type="InterPro" id="IPR050707">
    <property type="entry name" value="HTH_MetabolicPath_Reg"/>
</dbReference>
<accession>A0ABN2A8K4</accession>
<dbReference type="InterPro" id="IPR036388">
    <property type="entry name" value="WH-like_DNA-bd_sf"/>
</dbReference>
<dbReference type="Gene3D" id="1.10.10.10">
    <property type="entry name" value="Winged helix-like DNA-binding domain superfamily/Winged helix DNA-binding domain"/>
    <property type="match status" value="1"/>
</dbReference>
<gene>
    <name evidence="4" type="ORF">GCM10009827_028120</name>
</gene>
<dbReference type="SUPFAM" id="SSF55781">
    <property type="entry name" value="GAF domain-like"/>
    <property type="match status" value="1"/>
</dbReference>
<dbReference type="PANTHER" id="PTHR30136">
    <property type="entry name" value="HELIX-TURN-HELIX TRANSCRIPTIONAL REGULATOR, ICLR FAMILY"/>
    <property type="match status" value="1"/>
</dbReference>
<evidence type="ECO:0000313" key="4">
    <source>
        <dbReference type="EMBL" id="GAA1512229.1"/>
    </source>
</evidence>
<dbReference type="PROSITE" id="PS51078">
    <property type="entry name" value="ICLR_ED"/>
    <property type="match status" value="1"/>
</dbReference>
<keyword evidence="1" id="KW-0805">Transcription regulation</keyword>
<evidence type="ECO:0000313" key="5">
    <source>
        <dbReference type="Proteomes" id="UP001501470"/>
    </source>
</evidence>
<evidence type="ECO:0000256" key="2">
    <source>
        <dbReference type="ARBA" id="ARBA00023163"/>
    </source>
</evidence>
<protein>
    <submittedName>
        <fullName evidence="4">IclR family transcriptional regulator</fullName>
    </submittedName>
</protein>